<keyword evidence="4" id="KW-1003">Cell membrane</keyword>
<organism evidence="14 15">
    <name type="scientific">Marivivens donghaensis</name>
    <dbReference type="NCBI Taxonomy" id="1699413"/>
    <lineage>
        <taxon>Bacteria</taxon>
        <taxon>Pseudomonadati</taxon>
        <taxon>Pseudomonadota</taxon>
        <taxon>Alphaproteobacteria</taxon>
        <taxon>Rhodobacterales</taxon>
        <taxon>Paracoccaceae</taxon>
        <taxon>Marivivens group</taxon>
        <taxon>Marivivens</taxon>
    </lineage>
</organism>
<evidence type="ECO:0000256" key="10">
    <source>
        <dbReference type="SAM" id="MobiDB-lite"/>
    </source>
</evidence>
<evidence type="ECO:0000313" key="15">
    <source>
        <dbReference type="Proteomes" id="UP000709466"/>
    </source>
</evidence>
<dbReference type="InterPro" id="IPR006182">
    <property type="entry name" value="FliF_N_dom"/>
</dbReference>
<keyword evidence="15" id="KW-1185">Reference proteome</keyword>
<evidence type="ECO:0000313" key="14">
    <source>
        <dbReference type="EMBL" id="NIY71371.1"/>
    </source>
</evidence>
<keyword evidence="14" id="KW-0966">Cell projection</keyword>
<keyword evidence="5 11" id="KW-0812">Transmembrane</keyword>
<evidence type="ECO:0000256" key="4">
    <source>
        <dbReference type="ARBA" id="ARBA00022475"/>
    </source>
</evidence>
<evidence type="ECO:0000256" key="7">
    <source>
        <dbReference type="ARBA" id="ARBA00023136"/>
    </source>
</evidence>
<evidence type="ECO:0000259" key="12">
    <source>
        <dbReference type="Pfam" id="PF01514"/>
    </source>
</evidence>
<name>A0ABX0VVS7_9RHOB</name>
<keyword evidence="14" id="KW-0969">Cilium</keyword>
<feature type="transmembrane region" description="Helical" evidence="11">
    <location>
        <begin position="400"/>
        <end position="418"/>
    </location>
</feature>
<dbReference type="PIRSF" id="PIRSF004862">
    <property type="entry name" value="FliF"/>
    <property type="match status" value="1"/>
</dbReference>
<dbReference type="InterPro" id="IPR043427">
    <property type="entry name" value="YscJ/FliF"/>
</dbReference>
<evidence type="ECO:0000256" key="1">
    <source>
        <dbReference type="ARBA" id="ARBA00004117"/>
    </source>
</evidence>
<dbReference type="EMBL" id="JAATOP010000002">
    <property type="protein sequence ID" value="NIY71371.1"/>
    <property type="molecule type" value="Genomic_DNA"/>
</dbReference>
<evidence type="ECO:0000256" key="8">
    <source>
        <dbReference type="ARBA" id="ARBA00023143"/>
    </source>
</evidence>
<evidence type="ECO:0000256" key="3">
    <source>
        <dbReference type="ARBA" id="ARBA00007971"/>
    </source>
</evidence>
<comment type="function">
    <text evidence="9">The M ring may be actively involved in energy transduction.</text>
</comment>
<comment type="similarity">
    <text evidence="3 9">Belongs to the FliF family.</text>
</comment>
<keyword evidence="14" id="KW-0282">Flagellum</keyword>
<evidence type="ECO:0000259" key="13">
    <source>
        <dbReference type="Pfam" id="PF08345"/>
    </source>
</evidence>
<dbReference type="Pfam" id="PF08345">
    <property type="entry name" value="YscJ_FliF_C"/>
    <property type="match status" value="1"/>
</dbReference>
<protein>
    <recommendedName>
        <fullName evidence="9">Flagellar M-ring protein</fullName>
    </recommendedName>
</protein>
<dbReference type="Pfam" id="PF01514">
    <property type="entry name" value="YscJ_FliF"/>
    <property type="match status" value="1"/>
</dbReference>
<comment type="subcellular location">
    <subcellularLocation>
        <location evidence="1 9">Bacterial flagellum basal body</location>
    </subcellularLocation>
    <subcellularLocation>
        <location evidence="2">Cell membrane</location>
        <topology evidence="2">Multi-pass membrane protein</topology>
    </subcellularLocation>
</comment>
<reference evidence="14 15" key="1">
    <citation type="submission" date="2020-03" db="EMBL/GenBank/DDBJ databases">
        <title>Bacterial isolates of synthetic phycosphere.</title>
        <authorList>
            <person name="Fu H."/>
            <person name="Moran M.A."/>
        </authorList>
    </citation>
    <scope>NUCLEOTIDE SEQUENCE [LARGE SCALE GENOMIC DNA]</scope>
    <source>
        <strain evidence="14 15">HF1</strain>
    </source>
</reference>
<evidence type="ECO:0000256" key="6">
    <source>
        <dbReference type="ARBA" id="ARBA00022989"/>
    </source>
</evidence>
<dbReference type="PANTHER" id="PTHR30046:SF0">
    <property type="entry name" value="FLAGELLAR M-RING PROTEIN"/>
    <property type="match status" value="1"/>
</dbReference>
<evidence type="ECO:0000256" key="9">
    <source>
        <dbReference type="PIRNR" id="PIRNR004862"/>
    </source>
</evidence>
<evidence type="ECO:0000256" key="2">
    <source>
        <dbReference type="ARBA" id="ARBA00004651"/>
    </source>
</evidence>
<dbReference type="PRINTS" id="PR01009">
    <property type="entry name" value="FLGMRINGFLIF"/>
</dbReference>
<evidence type="ECO:0000256" key="11">
    <source>
        <dbReference type="SAM" id="Phobius"/>
    </source>
</evidence>
<dbReference type="RefSeq" id="WP_167637046.1">
    <property type="nucleotide sequence ID" value="NZ_JAATOP010000002.1"/>
</dbReference>
<keyword evidence="8 9" id="KW-0975">Bacterial flagellum</keyword>
<dbReference type="PANTHER" id="PTHR30046">
    <property type="entry name" value="FLAGELLAR M-RING PROTEIN"/>
    <property type="match status" value="1"/>
</dbReference>
<feature type="compositionally biased region" description="Polar residues" evidence="10">
    <location>
        <begin position="297"/>
        <end position="310"/>
    </location>
</feature>
<feature type="region of interest" description="Disordered" evidence="10">
    <location>
        <begin position="273"/>
        <end position="310"/>
    </location>
</feature>
<dbReference type="InterPro" id="IPR045851">
    <property type="entry name" value="AMP-bd_C_sf"/>
</dbReference>
<dbReference type="InterPro" id="IPR013556">
    <property type="entry name" value="Flag_M-ring_C"/>
</dbReference>
<feature type="compositionally biased region" description="Polar residues" evidence="10">
    <location>
        <begin position="273"/>
        <end position="287"/>
    </location>
</feature>
<dbReference type="Proteomes" id="UP000709466">
    <property type="component" value="Unassembled WGS sequence"/>
</dbReference>
<sequence length="482" mass="51309">MSAIKEKLGEHRKWVAIATAGLVFLLILAMARGVAQPEMSVLYSGLDDAAAGEVITSLETQGTPYNVRGGTIYVPKADRDMLRMRLAGEGLPKAGTQGYELLDTLNGFATTSQMFDVAYWRAKEGELARTIVAMPQVEAARVHISVGEARPFAQDVSATAAVTVTTRGSALNARQVQALRYLVSSAVRQLSPDDVAIIDGTTGLVSGQDDAPASDTQADNLRAKVQRLLDAHLGYGNAVVELTLDTVLESESITERRIDPESRVAISSDVQETITSSQDSGNAQVTIASDLPDGDAGQNSSSASETNETRTLTNFELSETTREVIRAPGAIKRMTVAVLVNSADPSAEDMEALEALVASAVGYDAGRGDVITLRAMTFEEVPEAGTLVSETSSAFDPMRLAQIGILSVVALILGLFVVRPALVQKSLPAPAPIIPLAPPPEVDLGDIPDAPVDKLKQLMGERHDESLKMIQHWIERPEGART</sequence>
<gene>
    <name evidence="14" type="primary">fliF</name>
    <name evidence="14" type="ORF">HCZ30_02860</name>
</gene>
<feature type="domain" description="Flagellar M-ring N-terminal" evidence="12">
    <location>
        <begin position="35"/>
        <end position="204"/>
    </location>
</feature>
<dbReference type="InterPro" id="IPR000067">
    <property type="entry name" value="FlgMring_FliF"/>
</dbReference>
<keyword evidence="6 11" id="KW-1133">Transmembrane helix</keyword>
<accession>A0ABX0VVS7</accession>
<dbReference type="Gene3D" id="3.30.300.30">
    <property type="match status" value="1"/>
</dbReference>
<comment type="caution">
    <text evidence="14">The sequence shown here is derived from an EMBL/GenBank/DDBJ whole genome shotgun (WGS) entry which is preliminary data.</text>
</comment>
<evidence type="ECO:0000256" key="5">
    <source>
        <dbReference type="ARBA" id="ARBA00022692"/>
    </source>
</evidence>
<proteinExistence type="inferred from homology"/>
<dbReference type="NCBIfam" id="TIGR00206">
    <property type="entry name" value="fliF"/>
    <property type="match status" value="1"/>
</dbReference>
<feature type="domain" description="Flagellar M-ring C-terminal" evidence="13">
    <location>
        <begin position="229"/>
        <end position="378"/>
    </location>
</feature>
<keyword evidence="7 11" id="KW-0472">Membrane</keyword>